<dbReference type="EMBL" id="JBDJPC010000001">
    <property type="protein sequence ID" value="KAL1518121.1"/>
    <property type="molecule type" value="Genomic_DNA"/>
</dbReference>
<evidence type="ECO:0000256" key="8">
    <source>
        <dbReference type="ARBA" id="ARBA00042577"/>
    </source>
</evidence>
<comment type="subcellular location">
    <subcellularLocation>
        <location evidence="1">Mitochondrion</location>
    </subcellularLocation>
</comment>
<dbReference type="InterPro" id="IPR011332">
    <property type="entry name" value="Ribosomal_zn-bd"/>
</dbReference>
<accession>A0ABD1FFR3</accession>
<evidence type="ECO:0000256" key="3">
    <source>
        <dbReference type="ARBA" id="ARBA00022946"/>
    </source>
</evidence>
<organism evidence="11 12">
    <name type="scientific">Hypothenemus hampei</name>
    <name type="common">Coffee berry borer</name>
    <dbReference type="NCBI Taxonomy" id="57062"/>
    <lineage>
        <taxon>Eukaryota</taxon>
        <taxon>Metazoa</taxon>
        <taxon>Ecdysozoa</taxon>
        <taxon>Arthropoda</taxon>
        <taxon>Hexapoda</taxon>
        <taxon>Insecta</taxon>
        <taxon>Pterygota</taxon>
        <taxon>Neoptera</taxon>
        <taxon>Endopterygota</taxon>
        <taxon>Coleoptera</taxon>
        <taxon>Polyphaga</taxon>
        <taxon>Cucujiformia</taxon>
        <taxon>Curculionidae</taxon>
        <taxon>Scolytinae</taxon>
        <taxon>Hypothenemus</taxon>
    </lineage>
</organism>
<comment type="similarity">
    <text evidence="2">Belongs to the bacterial ribosomal protein bL32 family.</text>
</comment>
<evidence type="ECO:0000256" key="4">
    <source>
        <dbReference type="ARBA" id="ARBA00022980"/>
    </source>
</evidence>
<keyword evidence="6" id="KW-0687">Ribonucleoprotein</keyword>
<keyword evidence="4" id="KW-0689">Ribosomal protein</keyword>
<dbReference type="GO" id="GO:0005840">
    <property type="term" value="C:ribosome"/>
    <property type="evidence" value="ECO:0007669"/>
    <property type="project" value="UniProtKB-KW"/>
</dbReference>
<feature type="region of interest" description="Disordered" evidence="10">
    <location>
        <begin position="181"/>
        <end position="205"/>
    </location>
</feature>
<comment type="caution">
    <text evidence="11">The sequence shown here is derived from an EMBL/GenBank/DDBJ whole genome shotgun (WGS) entry which is preliminary data.</text>
</comment>
<keyword evidence="3" id="KW-0809">Transit peptide</keyword>
<evidence type="ECO:0000256" key="10">
    <source>
        <dbReference type="SAM" id="MobiDB-lite"/>
    </source>
</evidence>
<name>A0ABD1FFR3_HYPHA</name>
<reference evidence="11 12" key="1">
    <citation type="submission" date="2024-05" db="EMBL/GenBank/DDBJ databases">
        <title>Genetic variation in Jamaican populations of the coffee berry borer (Hypothenemus hampei).</title>
        <authorList>
            <person name="Errbii M."/>
            <person name="Myrie A."/>
        </authorList>
    </citation>
    <scope>NUCLEOTIDE SEQUENCE [LARGE SCALE GENOMIC DNA]</scope>
    <source>
        <strain evidence="11">JA-Hopewell-2020-01-JO</strain>
        <tissue evidence="11">Whole body</tissue>
    </source>
</reference>
<dbReference type="Pfam" id="PF01783">
    <property type="entry name" value="Ribosomal_L32p"/>
    <property type="match status" value="1"/>
</dbReference>
<sequence length="205" mass="23816">MSLSSLIYRLTGTLRTVERAFLLVLNGKYPPDNFRLCLDQLQPQENWNNSQINSHKGILEQILGDGFLFAVPKHRRTIEKRLKRKYGDPEYHMKILLPNKKLQVCNVCGDDHEPKTLCPTCYKKVIEETRAMQDAIQNELKLEPVEQEVVVMYEGEKDSKPEEFWKGKRIVEMEKPRPQWFSDNLLQKTTQKGAETSDVKPSNLG</sequence>
<evidence type="ECO:0000313" key="11">
    <source>
        <dbReference type="EMBL" id="KAL1518121.1"/>
    </source>
</evidence>
<feature type="compositionally biased region" description="Polar residues" evidence="10">
    <location>
        <begin position="181"/>
        <end position="194"/>
    </location>
</feature>
<evidence type="ECO:0000256" key="6">
    <source>
        <dbReference type="ARBA" id="ARBA00023274"/>
    </source>
</evidence>
<dbReference type="GO" id="GO:1990904">
    <property type="term" value="C:ribonucleoprotein complex"/>
    <property type="evidence" value="ECO:0007669"/>
    <property type="project" value="UniProtKB-KW"/>
</dbReference>
<dbReference type="GO" id="GO:0005739">
    <property type="term" value="C:mitochondrion"/>
    <property type="evidence" value="ECO:0007669"/>
    <property type="project" value="UniProtKB-SubCell"/>
</dbReference>
<gene>
    <name evidence="11" type="ORF">ABEB36_001793</name>
</gene>
<evidence type="ECO:0000256" key="5">
    <source>
        <dbReference type="ARBA" id="ARBA00023128"/>
    </source>
</evidence>
<evidence type="ECO:0000313" key="12">
    <source>
        <dbReference type="Proteomes" id="UP001566132"/>
    </source>
</evidence>
<evidence type="ECO:0000256" key="1">
    <source>
        <dbReference type="ARBA" id="ARBA00004173"/>
    </source>
</evidence>
<dbReference type="InterPro" id="IPR051991">
    <property type="entry name" value="Mitoribosomal_protein_bL32"/>
</dbReference>
<keyword evidence="5" id="KW-0496">Mitochondrion</keyword>
<evidence type="ECO:0000256" key="2">
    <source>
        <dbReference type="ARBA" id="ARBA00008560"/>
    </source>
</evidence>
<dbReference type="PANTHER" id="PTHR21026:SF2">
    <property type="entry name" value="LARGE RIBOSOMAL SUBUNIT PROTEIN BL32M"/>
    <property type="match status" value="1"/>
</dbReference>
<dbReference type="Proteomes" id="UP001566132">
    <property type="component" value="Unassembled WGS sequence"/>
</dbReference>
<dbReference type="SUPFAM" id="SSF57829">
    <property type="entry name" value="Zn-binding ribosomal proteins"/>
    <property type="match status" value="1"/>
</dbReference>
<dbReference type="PANTHER" id="PTHR21026">
    <property type="entry name" value="39S RIBOSOMAL PROTEIN L32, MITOCHONDRIAL"/>
    <property type="match status" value="1"/>
</dbReference>
<keyword evidence="12" id="KW-1185">Reference proteome</keyword>
<evidence type="ECO:0000256" key="7">
    <source>
        <dbReference type="ARBA" id="ARBA00039935"/>
    </source>
</evidence>
<dbReference type="InterPro" id="IPR002677">
    <property type="entry name" value="Ribosomal_bL32"/>
</dbReference>
<dbReference type="GO" id="GO:0006412">
    <property type="term" value="P:translation"/>
    <property type="evidence" value="ECO:0007669"/>
    <property type="project" value="UniProtKB-ARBA"/>
</dbReference>
<protein>
    <recommendedName>
        <fullName evidence="7">Large ribosomal subunit protein bL32m</fullName>
    </recommendedName>
    <alternativeName>
        <fullName evidence="8">39S ribosomal protein L32, mitochondrial</fullName>
    </alternativeName>
</protein>
<comment type="function">
    <text evidence="9">Component of the mitochondrial large ribosomal subunit (mt-LSU). The mitochondrial ribosome (mitoribosome) is a large ribonucleoprotein complex responsible for the synthesis of proteins inside mitochondria.</text>
</comment>
<dbReference type="AlphaFoldDB" id="A0ABD1FFR3"/>
<proteinExistence type="inferred from homology"/>
<evidence type="ECO:0000256" key="9">
    <source>
        <dbReference type="ARBA" id="ARBA00045766"/>
    </source>
</evidence>